<evidence type="ECO:0000256" key="3">
    <source>
        <dbReference type="ARBA" id="ARBA00022801"/>
    </source>
</evidence>
<evidence type="ECO:0000313" key="10">
    <source>
        <dbReference type="Proteomes" id="UP001341840"/>
    </source>
</evidence>
<organism evidence="9 10">
    <name type="scientific">Stylosanthes scabra</name>
    <dbReference type="NCBI Taxonomy" id="79078"/>
    <lineage>
        <taxon>Eukaryota</taxon>
        <taxon>Viridiplantae</taxon>
        <taxon>Streptophyta</taxon>
        <taxon>Embryophyta</taxon>
        <taxon>Tracheophyta</taxon>
        <taxon>Spermatophyta</taxon>
        <taxon>Magnoliopsida</taxon>
        <taxon>eudicotyledons</taxon>
        <taxon>Gunneridae</taxon>
        <taxon>Pentapetalae</taxon>
        <taxon>rosids</taxon>
        <taxon>fabids</taxon>
        <taxon>Fabales</taxon>
        <taxon>Fabaceae</taxon>
        <taxon>Papilionoideae</taxon>
        <taxon>50 kb inversion clade</taxon>
        <taxon>dalbergioids sensu lato</taxon>
        <taxon>Dalbergieae</taxon>
        <taxon>Pterocarpus clade</taxon>
        <taxon>Stylosanthes</taxon>
    </lineage>
</organism>
<dbReference type="EMBL" id="JASCZI010182333">
    <property type="protein sequence ID" value="MED6187672.1"/>
    <property type="molecule type" value="Genomic_DNA"/>
</dbReference>
<comment type="subcellular location">
    <subcellularLocation>
        <location evidence="1">Vacuole membrane</location>
        <topology evidence="1">Peripheral membrane protein</topology>
    </subcellularLocation>
</comment>
<comment type="caution">
    <text evidence="9">The sequence shown here is derived from an EMBL/GenBank/DDBJ whole genome shotgun (WGS) entry which is preliminary data.</text>
</comment>
<dbReference type="PANTHER" id="PTHR45738">
    <property type="entry name" value="POLYPHOSPHOINOSITIDE PHOSPHATASE"/>
    <property type="match status" value="1"/>
</dbReference>
<comment type="catalytic activity">
    <reaction evidence="5">
        <text>a 1,2-diacyl-sn-glycero-3-phospho-(1D-myo-inositol-3,5-bisphosphate) + H2O = a 1,2-diacyl-sn-glycero-3-phospho-(1D-myo-inositol-3-phosphate) + phosphate</text>
        <dbReference type="Rhea" id="RHEA:32955"/>
        <dbReference type="ChEBI" id="CHEBI:15377"/>
        <dbReference type="ChEBI" id="CHEBI:43474"/>
        <dbReference type="ChEBI" id="CHEBI:57923"/>
        <dbReference type="ChEBI" id="CHEBI:58088"/>
    </reaction>
</comment>
<keyword evidence="2" id="KW-0926">Vacuole</keyword>
<sequence>MAKPENIELGVKKTGSSAFQSNSAKVHPSNDPELDPDSLALEKFRLYETKARFYLIGSDRHKRFFRVLKIDRSEPSDLNISEDPVLYSPHEISNLLQRISEGNRSVGGLNFVVKFFGIAGCIRFLECYYLILVTKRRQIGSICGHAVYSIVESQLITIPHASIQSDLAHSKTEQRYKKLLSSVDLTKDFFYSYTYPIMQSLQRNVSCDQDGGMPYDNIFVWNAYLTQAIRSRCNNTIWTIALVHGHFRQARLSIFGKDFGVTLISRRSRHFAGTREGLKEEEQQTSYLKRGVNDRGRVANDVETEQIVLDEEAGSCKGKMSSVVQMRGSIPLFWSQEASRFSPKPDIILQRYDPTYQATKLHFEDLAKRYGNPIIVLNLIKTVEKRPREMMLRREFANAVGYLNQILPAENHLKFIHWDFHKFAKSKSANVLAVLGAVASEALELTGFYYSGKPNIVKRTNKSNRTSSGRDASLRDLRASSGDLTRIGTATEMLNSLVIRDREIDVSHQNQKTSVSCDAPRFQSGVLRTNCIDCLDRTNVAQYAYGLQALGRQLHAMGLSDVPKVDPDSSIAAALMDMYQSMGDALAQQYGGSAAHNTVFPERQGKWKATTQSREFLKSIKRYYSNAYTDGEKQDAINLYYSFLLFHPNDLLVLS</sequence>
<feature type="region of interest" description="Disordered" evidence="7">
    <location>
        <begin position="1"/>
        <end position="34"/>
    </location>
</feature>
<evidence type="ECO:0000313" key="9">
    <source>
        <dbReference type="EMBL" id="MED6187672.1"/>
    </source>
</evidence>
<keyword evidence="4" id="KW-0472">Membrane</keyword>
<evidence type="ECO:0000259" key="8">
    <source>
        <dbReference type="PROSITE" id="PS50275"/>
    </source>
</evidence>
<dbReference type="Proteomes" id="UP001341840">
    <property type="component" value="Unassembled WGS sequence"/>
</dbReference>
<dbReference type="InterPro" id="IPR002013">
    <property type="entry name" value="SAC_dom"/>
</dbReference>
<feature type="compositionally biased region" description="Polar residues" evidence="7">
    <location>
        <begin position="14"/>
        <end position="24"/>
    </location>
</feature>
<evidence type="ECO:0000256" key="4">
    <source>
        <dbReference type="ARBA" id="ARBA00023136"/>
    </source>
</evidence>
<dbReference type="Pfam" id="PF02383">
    <property type="entry name" value="Syja_N"/>
    <property type="match status" value="1"/>
</dbReference>
<dbReference type="PROSITE" id="PS50275">
    <property type="entry name" value="SAC"/>
    <property type="match status" value="1"/>
</dbReference>
<proteinExistence type="predicted"/>
<evidence type="ECO:0000256" key="1">
    <source>
        <dbReference type="ARBA" id="ARBA00004148"/>
    </source>
</evidence>
<keyword evidence="3" id="KW-0378">Hydrolase</keyword>
<accession>A0ABU6WP74</accession>
<name>A0ABU6WP74_9FABA</name>
<comment type="subunit">
    <text evidence="6">Component of the PI(3,5)P2 regulatory complex at least composed of ATG18, SAC/FIG4, FAB1 and VAC14.</text>
</comment>
<evidence type="ECO:0000256" key="2">
    <source>
        <dbReference type="ARBA" id="ARBA00022554"/>
    </source>
</evidence>
<gene>
    <name evidence="9" type="primary">SAC1_2</name>
    <name evidence="9" type="ORF">PIB30_078604</name>
</gene>
<evidence type="ECO:0000256" key="6">
    <source>
        <dbReference type="ARBA" id="ARBA00023464"/>
    </source>
</evidence>
<reference evidence="9 10" key="1">
    <citation type="journal article" date="2023" name="Plants (Basel)">
        <title>Bridging the Gap: Combining Genomics and Transcriptomics Approaches to Understand Stylosanthes scabra, an Orphan Legume from the Brazilian Caatinga.</title>
        <authorList>
            <person name="Ferreira-Neto J.R.C."/>
            <person name="da Silva M.D."/>
            <person name="Binneck E."/>
            <person name="de Melo N.F."/>
            <person name="da Silva R.H."/>
            <person name="de Melo A.L.T.M."/>
            <person name="Pandolfi V."/>
            <person name="Bustamante F.O."/>
            <person name="Brasileiro-Vidal A.C."/>
            <person name="Benko-Iseppon A.M."/>
        </authorList>
    </citation>
    <scope>NUCLEOTIDE SEQUENCE [LARGE SCALE GENOMIC DNA]</scope>
    <source>
        <tissue evidence="9">Leaves</tissue>
    </source>
</reference>
<dbReference type="PANTHER" id="PTHR45738:SF5">
    <property type="entry name" value="POLYPHOSPHOINOSITIDE PHOSPHATASE"/>
    <property type="match status" value="1"/>
</dbReference>
<dbReference type="InterPro" id="IPR043573">
    <property type="entry name" value="Fig4-like"/>
</dbReference>
<feature type="domain" description="SAC" evidence="8">
    <location>
        <begin position="180"/>
        <end position="592"/>
    </location>
</feature>
<keyword evidence="10" id="KW-1185">Reference proteome</keyword>
<evidence type="ECO:0000256" key="5">
    <source>
        <dbReference type="ARBA" id="ARBA00023337"/>
    </source>
</evidence>
<protein>
    <submittedName>
        <fullName evidence="9">Phosphoinositide phosphatase sac1</fullName>
    </submittedName>
</protein>
<evidence type="ECO:0000256" key="7">
    <source>
        <dbReference type="SAM" id="MobiDB-lite"/>
    </source>
</evidence>